<keyword evidence="1" id="KW-0732">Signal</keyword>
<protein>
    <submittedName>
        <fullName evidence="2">Nickel uptake substrate-specific transmembrane region</fullName>
    </submittedName>
</protein>
<proteinExistence type="predicted"/>
<gene>
    <name evidence="2" type="ORF">K239x_20970</name>
</gene>
<keyword evidence="3" id="KW-1185">Reference proteome</keyword>
<dbReference type="InterPro" id="IPR008969">
    <property type="entry name" value="CarboxyPept-like_regulatory"/>
</dbReference>
<evidence type="ECO:0000313" key="3">
    <source>
        <dbReference type="Proteomes" id="UP000319817"/>
    </source>
</evidence>
<dbReference type="Gene3D" id="2.60.40.1120">
    <property type="entry name" value="Carboxypeptidase-like, regulatory domain"/>
    <property type="match status" value="1"/>
</dbReference>
<keyword evidence="2" id="KW-0472">Membrane</keyword>
<dbReference type="AlphaFoldDB" id="A0A517NSN6"/>
<reference evidence="2 3" key="1">
    <citation type="submission" date="2019-02" db="EMBL/GenBank/DDBJ databases">
        <title>Deep-cultivation of Planctomycetes and their phenomic and genomic characterization uncovers novel biology.</title>
        <authorList>
            <person name="Wiegand S."/>
            <person name="Jogler M."/>
            <person name="Boedeker C."/>
            <person name="Pinto D."/>
            <person name="Vollmers J."/>
            <person name="Rivas-Marin E."/>
            <person name="Kohn T."/>
            <person name="Peeters S.H."/>
            <person name="Heuer A."/>
            <person name="Rast P."/>
            <person name="Oberbeckmann S."/>
            <person name="Bunk B."/>
            <person name="Jeske O."/>
            <person name="Meyerdierks A."/>
            <person name="Storesund J.E."/>
            <person name="Kallscheuer N."/>
            <person name="Luecker S."/>
            <person name="Lage O.M."/>
            <person name="Pohl T."/>
            <person name="Merkel B.J."/>
            <person name="Hornburger P."/>
            <person name="Mueller R.-W."/>
            <person name="Bruemmer F."/>
            <person name="Labrenz M."/>
            <person name="Spormann A.M."/>
            <person name="Op den Camp H."/>
            <person name="Overmann J."/>
            <person name="Amann R."/>
            <person name="Jetten M.S.M."/>
            <person name="Mascher T."/>
            <person name="Medema M.H."/>
            <person name="Devos D.P."/>
            <person name="Kaster A.-K."/>
            <person name="Ovreas L."/>
            <person name="Rohde M."/>
            <person name="Galperin M.Y."/>
            <person name="Jogler C."/>
        </authorList>
    </citation>
    <scope>NUCLEOTIDE SEQUENCE [LARGE SCALE GENOMIC DNA]</scope>
    <source>
        <strain evidence="2 3">K23_9</strain>
    </source>
</reference>
<feature type="signal peptide" evidence="1">
    <location>
        <begin position="1"/>
        <end position="19"/>
    </location>
</feature>
<dbReference type="SUPFAM" id="SSF49464">
    <property type="entry name" value="Carboxypeptidase regulatory domain-like"/>
    <property type="match status" value="1"/>
</dbReference>
<keyword evidence="2" id="KW-0812">Transmembrane</keyword>
<evidence type="ECO:0000313" key="2">
    <source>
        <dbReference type="EMBL" id="QDT10142.1"/>
    </source>
</evidence>
<evidence type="ECO:0000256" key="1">
    <source>
        <dbReference type="SAM" id="SignalP"/>
    </source>
</evidence>
<accession>A0A517NSN6</accession>
<organism evidence="2 3">
    <name type="scientific">Stieleria marina</name>
    <dbReference type="NCBI Taxonomy" id="1930275"/>
    <lineage>
        <taxon>Bacteria</taxon>
        <taxon>Pseudomonadati</taxon>
        <taxon>Planctomycetota</taxon>
        <taxon>Planctomycetia</taxon>
        <taxon>Pirellulales</taxon>
        <taxon>Pirellulaceae</taxon>
        <taxon>Stieleria</taxon>
    </lineage>
</organism>
<name>A0A517NSN6_9BACT</name>
<dbReference type="EMBL" id="CP036526">
    <property type="protein sequence ID" value="QDT10142.1"/>
    <property type="molecule type" value="Genomic_DNA"/>
</dbReference>
<dbReference type="Proteomes" id="UP000319817">
    <property type="component" value="Chromosome"/>
</dbReference>
<feature type="chain" id="PRO_5022208847" evidence="1">
    <location>
        <begin position="20"/>
        <end position="505"/>
    </location>
</feature>
<dbReference type="RefSeq" id="WP_145417670.1">
    <property type="nucleotide sequence ID" value="NZ_CP036526.1"/>
</dbReference>
<sequence precursor="true">MKHCFVGLLALSWSLASPAANGQDTSDNAAKLIQGVVTDRENQPIEGAQVAWMNWFSRDEKGPVAAVTNDKGVFELEKSKAESNQYVVIHKPGYAVAALNMNWLPARARVWPMKPVALRIVDQKQNPVANAVVTLASVHFQDEHLISNVPASLSKPTQAVSREDGWAILRSTRPTDVGSIAVTVDGYGSQTFAADLSKERFHILQLWETTSIDVTLTLDGEPAVDWIVAVASDGNNFGAGNNNAAANNPINKNILPVGVEFQGKSDSSGKLTIPHALLRRPIVIYVIDPKKKLRDTQTIVPDGSPESSSIDMTIRPPAGQAGQALTGHVTNTDTNEPIPGISITLANYESAPYDQIEVVADEQGQISVSLTPGTWNWNIPKSPAGQVINMTSENRFVVTKGDTKLPKLKASVYKAKAIRGTIQDVDLAIRRARWIHVDWTSPTGASGNQRGTFNPDGTFAVDIPSNAVADSYKIVAVGGGSDPLRVVSKIPLVLTSDAAAENAEN</sequence>